<accession>A0ABN1L3W5</accession>
<dbReference type="Pfam" id="PF07277">
    <property type="entry name" value="SapC"/>
    <property type="match status" value="1"/>
</dbReference>
<evidence type="ECO:0000313" key="1">
    <source>
        <dbReference type="EMBL" id="GAA0812615.1"/>
    </source>
</evidence>
<comment type="caution">
    <text evidence="1">The sequence shown here is derived from an EMBL/GenBank/DDBJ whole genome shotgun (WGS) entry which is preliminary data.</text>
</comment>
<keyword evidence="2" id="KW-1185">Reference proteome</keyword>
<gene>
    <name evidence="1" type="ORF">GCM10009111_06800</name>
</gene>
<proteinExistence type="predicted"/>
<dbReference type="Proteomes" id="UP001500021">
    <property type="component" value="Unassembled WGS sequence"/>
</dbReference>
<dbReference type="RefSeq" id="WP_215978419.1">
    <property type="nucleotide sequence ID" value="NZ_BAAAFA010000002.1"/>
</dbReference>
<name>A0ABN1L3W5_9GAMM</name>
<dbReference type="EMBL" id="BAAAFA010000002">
    <property type="protein sequence ID" value="GAA0812615.1"/>
    <property type="molecule type" value="Genomic_DNA"/>
</dbReference>
<sequence>MANFVPVRKEQHQNLKLATQRNLAHVANQHIVPVTAAEYAQASASFPVVLVKNPDSPRYRSIAMLGLESGENLFYQDEKWTGLSVPLSIGMAPFALGIDPDKENTLTACIDVDSEFVGEDKDIALYDAEGKETETLTNVQQSLGRLYDNERMTENFIKELEENNLLQELQLNIDLSNGEKKKLVGIFTINEDKIRDLSDEKVVDFHKRGLFVPIYAMLGSLGQINRLVQLRNLTSATKVTSVQMAPVAQEEAKAETAES</sequence>
<evidence type="ECO:0000313" key="2">
    <source>
        <dbReference type="Proteomes" id="UP001500021"/>
    </source>
</evidence>
<organism evidence="1 2">
    <name type="scientific">Colwellia asteriadis</name>
    <dbReference type="NCBI Taxonomy" id="517723"/>
    <lineage>
        <taxon>Bacteria</taxon>
        <taxon>Pseudomonadati</taxon>
        <taxon>Pseudomonadota</taxon>
        <taxon>Gammaproteobacteria</taxon>
        <taxon>Alteromonadales</taxon>
        <taxon>Colwelliaceae</taxon>
        <taxon>Colwellia</taxon>
    </lineage>
</organism>
<protein>
    <recommendedName>
        <fullName evidence="3">SapC family protein</fullName>
    </recommendedName>
</protein>
<reference evidence="1 2" key="1">
    <citation type="journal article" date="2019" name="Int. J. Syst. Evol. Microbiol.">
        <title>The Global Catalogue of Microorganisms (GCM) 10K type strain sequencing project: providing services to taxonomists for standard genome sequencing and annotation.</title>
        <authorList>
            <consortium name="The Broad Institute Genomics Platform"/>
            <consortium name="The Broad Institute Genome Sequencing Center for Infectious Disease"/>
            <person name="Wu L."/>
            <person name="Ma J."/>
        </authorList>
    </citation>
    <scope>NUCLEOTIDE SEQUENCE [LARGE SCALE GENOMIC DNA]</scope>
    <source>
        <strain evidence="1 2">JCM 15608</strain>
    </source>
</reference>
<evidence type="ECO:0008006" key="3">
    <source>
        <dbReference type="Google" id="ProtNLM"/>
    </source>
</evidence>
<dbReference type="InterPro" id="IPR010836">
    <property type="entry name" value="SapC"/>
</dbReference>